<evidence type="ECO:0000313" key="1">
    <source>
        <dbReference type="EMBL" id="KAJ1368042.1"/>
    </source>
</evidence>
<reference evidence="1" key="1">
    <citation type="submission" date="2021-06" db="EMBL/GenBank/DDBJ databases">
        <title>Parelaphostrongylus tenuis whole genome reference sequence.</title>
        <authorList>
            <person name="Garwood T.J."/>
            <person name="Larsen P.A."/>
            <person name="Fountain-Jones N.M."/>
            <person name="Garbe J.R."/>
            <person name="Macchietto M.G."/>
            <person name="Kania S.A."/>
            <person name="Gerhold R.W."/>
            <person name="Richards J.E."/>
            <person name="Wolf T.M."/>
        </authorList>
    </citation>
    <scope>NUCLEOTIDE SEQUENCE</scope>
    <source>
        <strain evidence="1">MNPRO001-30</strain>
        <tissue evidence="1">Meninges</tissue>
    </source>
</reference>
<dbReference type="EMBL" id="JAHQIW010006069">
    <property type="protein sequence ID" value="KAJ1368042.1"/>
    <property type="molecule type" value="Genomic_DNA"/>
</dbReference>
<organism evidence="1 2">
    <name type="scientific">Parelaphostrongylus tenuis</name>
    <name type="common">Meningeal worm</name>
    <dbReference type="NCBI Taxonomy" id="148309"/>
    <lineage>
        <taxon>Eukaryota</taxon>
        <taxon>Metazoa</taxon>
        <taxon>Ecdysozoa</taxon>
        <taxon>Nematoda</taxon>
        <taxon>Chromadorea</taxon>
        <taxon>Rhabditida</taxon>
        <taxon>Rhabditina</taxon>
        <taxon>Rhabditomorpha</taxon>
        <taxon>Strongyloidea</taxon>
        <taxon>Metastrongylidae</taxon>
        <taxon>Parelaphostrongylus</taxon>
    </lineage>
</organism>
<comment type="caution">
    <text evidence="1">The sequence shown here is derived from an EMBL/GenBank/DDBJ whole genome shotgun (WGS) entry which is preliminary data.</text>
</comment>
<accession>A0AAD5R1T8</accession>
<protein>
    <submittedName>
        <fullName evidence="1">Uncharacterized protein</fullName>
    </submittedName>
</protein>
<dbReference type="Proteomes" id="UP001196413">
    <property type="component" value="Unassembled WGS sequence"/>
</dbReference>
<proteinExistence type="predicted"/>
<dbReference type="AlphaFoldDB" id="A0AAD5R1T8"/>
<name>A0AAD5R1T8_PARTN</name>
<keyword evidence="2" id="KW-1185">Reference proteome</keyword>
<evidence type="ECO:0000313" key="2">
    <source>
        <dbReference type="Proteomes" id="UP001196413"/>
    </source>
</evidence>
<gene>
    <name evidence="1" type="ORF">KIN20_029093</name>
</gene>
<sequence length="87" mass="9523">MSPGNVEFSIPCALVGNRLHPLRISLDRYVETSSWAIRCASATEPSALFLGEVGSDEAINWISTFQRLCSSSYSDTRLVAVRIESGE</sequence>